<keyword evidence="3" id="KW-0812">Transmembrane</keyword>
<evidence type="ECO:0000256" key="2">
    <source>
        <dbReference type="SAM" id="Coils"/>
    </source>
</evidence>
<feature type="transmembrane region" description="Helical" evidence="3">
    <location>
        <begin position="39"/>
        <end position="61"/>
    </location>
</feature>
<dbReference type="GO" id="GO:0030313">
    <property type="term" value="C:cell envelope"/>
    <property type="evidence" value="ECO:0007669"/>
    <property type="project" value="UniProtKB-SubCell"/>
</dbReference>
<sequence length="426" mass="45954">MNASTVQESHLIANAEASAWHERLRRWRGGTTESLVPRIAGYALLAFVLWLVVTTLIQPLVSRQATRSVLQAPVTLVTSPISGVVTHMTLRALDKVEAGAVVATVQNPTINRDILTTLTTQRLALQSQVAQLTNQLNASSEELQFVEQQVKLYRTASMAQTRDAWQIAQRQREVAQSSVAEQEQKVRRTAAMLDEGAVSPQAMDAAQAQLSISRANAAVAEQAYSGLGQSMASASRGVFVGGGGASVYQTLASRRETLSGAIERAQHDSEALRQQLREVTALEAEERSRIDRMAAFEVRAMQPGQVNSVLMPQGSFVPQGATLVRMTDCSRVEVVAVFAPRVARKLNMGSTIAVKTDDGGAEVSARVTQLLPVAPDDFQSRYAVPFPYAEQGSVYAVARVESDNPAWMAQRGLCAPGKVVSARLAS</sequence>
<keyword evidence="2" id="KW-0175">Coiled coil</keyword>
<comment type="subcellular location">
    <subcellularLocation>
        <location evidence="1">Cell envelope</location>
    </subcellularLocation>
</comment>
<dbReference type="PANTHER" id="PTHR30386:SF19">
    <property type="entry name" value="MULTIDRUG EXPORT PROTEIN EMRA-RELATED"/>
    <property type="match status" value="1"/>
</dbReference>
<evidence type="ECO:0000313" key="4">
    <source>
        <dbReference type="EMBL" id="OAK61263.1"/>
    </source>
</evidence>
<dbReference type="Proteomes" id="UP000077852">
    <property type="component" value="Unassembled WGS sequence"/>
</dbReference>
<evidence type="ECO:0000313" key="5">
    <source>
        <dbReference type="Proteomes" id="UP000077852"/>
    </source>
</evidence>
<feature type="coiled-coil region" evidence="2">
    <location>
        <begin position="255"/>
        <end position="282"/>
    </location>
</feature>
<organism evidence="4 5">
    <name type="scientific">Variovorax paradoxus</name>
    <dbReference type="NCBI Taxonomy" id="34073"/>
    <lineage>
        <taxon>Bacteria</taxon>
        <taxon>Pseudomonadati</taxon>
        <taxon>Pseudomonadota</taxon>
        <taxon>Betaproteobacteria</taxon>
        <taxon>Burkholderiales</taxon>
        <taxon>Comamonadaceae</taxon>
        <taxon>Variovorax</taxon>
    </lineage>
</organism>
<dbReference type="EMBL" id="LVHG01000057">
    <property type="protein sequence ID" value="OAK61263.1"/>
    <property type="molecule type" value="Genomic_DNA"/>
</dbReference>
<accession>A0AA91DLJ1</accession>
<dbReference type="RefSeq" id="WP_081269518.1">
    <property type="nucleotide sequence ID" value="NZ_LVHG01000057.1"/>
</dbReference>
<dbReference type="InterPro" id="IPR050739">
    <property type="entry name" value="MFP"/>
</dbReference>
<dbReference type="PANTHER" id="PTHR30386">
    <property type="entry name" value="MEMBRANE FUSION SUBUNIT OF EMRAB-TOLC MULTIDRUG EFFLUX PUMP"/>
    <property type="match status" value="1"/>
</dbReference>
<name>A0AA91DLJ1_VARPD</name>
<protein>
    <submittedName>
        <fullName evidence="4">Multidrug transporter</fullName>
    </submittedName>
</protein>
<dbReference type="AlphaFoldDB" id="A0AA91DLJ1"/>
<evidence type="ECO:0000256" key="3">
    <source>
        <dbReference type="SAM" id="Phobius"/>
    </source>
</evidence>
<gene>
    <name evidence="4" type="ORF">A3K87_22465</name>
</gene>
<keyword evidence="3" id="KW-0472">Membrane</keyword>
<proteinExistence type="predicted"/>
<comment type="caution">
    <text evidence="4">The sequence shown here is derived from an EMBL/GenBank/DDBJ whole genome shotgun (WGS) entry which is preliminary data.</text>
</comment>
<reference evidence="4 5" key="1">
    <citation type="submission" date="2016-03" db="EMBL/GenBank/DDBJ databases">
        <title>Genome sequence of Variovorax paradoxus KB5.</title>
        <authorList>
            <person name="Jeong H."/>
            <person name="Hong C.E."/>
            <person name="Jo S.H."/>
            <person name="Park J.M."/>
        </authorList>
    </citation>
    <scope>NUCLEOTIDE SEQUENCE [LARGE SCALE GENOMIC DNA]</scope>
    <source>
        <strain evidence="4 5">KB5</strain>
    </source>
</reference>
<feature type="coiled-coil region" evidence="2">
    <location>
        <begin position="115"/>
        <end position="149"/>
    </location>
</feature>
<evidence type="ECO:0000256" key="1">
    <source>
        <dbReference type="ARBA" id="ARBA00004196"/>
    </source>
</evidence>
<keyword evidence="3" id="KW-1133">Transmembrane helix</keyword>